<dbReference type="VEuPathDB" id="FungiDB:B9J08_003743"/>
<evidence type="ECO:0000256" key="7">
    <source>
        <dbReference type="ARBA" id="ARBA00022729"/>
    </source>
</evidence>
<evidence type="ECO:0000256" key="11">
    <source>
        <dbReference type="ARBA" id="ARBA00023128"/>
    </source>
</evidence>
<keyword evidence="13" id="KW-1015">Disulfide bond</keyword>
<evidence type="ECO:0000256" key="4">
    <source>
        <dbReference type="ARBA" id="ARBA00005363"/>
    </source>
</evidence>
<keyword evidence="10" id="KW-0333">Golgi apparatus</keyword>
<evidence type="ECO:0000256" key="14">
    <source>
        <dbReference type="ARBA" id="ARBA00023329"/>
    </source>
</evidence>
<feature type="signal peptide" evidence="16">
    <location>
        <begin position="1"/>
        <end position="19"/>
    </location>
</feature>
<keyword evidence="12 15" id="KW-0472">Membrane</keyword>
<comment type="caution">
    <text evidence="18">The sequence shown here is derived from an EMBL/GenBank/DDBJ whole genome shotgun (WGS) entry which is preliminary data.</text>
</comment>
<keyword evidence="7 16" id="KW-0732">Signal</keyword>
<proteinExistence type="inferred from homology"/>
<dbReference type="GO" id="GO:0030659">
    <property type="term" value="C:cytoplasmic vesicle membrane"/>
    <property type="evidence" value="ECO:0007669"/>
    <property type="project" value="UniProtKB-SubCell"/>
</dbReference>
<dbReference type="GO" id="GO:0006914">
    <property type="term" value="P:autophagy"/>
    <property type="evidence" value="ECO:0007669"/>
    <property type="project" value="UniProtKB-KW"/>
</dbReference>
<protein>
    <recommendedName>
        <fullName evidence="5">Autophagy-related protein 27</fullName>
    </recommendedName>
</protein>
<organism evidence="18 19">
    <name type="scientific">Candidozyma auris</name>
    <name type="common">Yeast</name>
    <name type="synonym">Candida auris</name>
    <dbReference type="NCBI Taxonomy" id="498019"/>
    <lineage>
        <taxon>Eukaryota</taxon>
        <taxon>Fungi</taxon>
        <taxon>Dikarya</taxon>
        <taxon>Ascomycota</taxon>
        <taxon>Saccharomycotina</taxon>
        <taxon>Pichiomycetes</taxon>
        <taxon>Metschnikowiaceae</taxon>
        <taxon>Candidozyma</taxon>
    </lineage>
</organism>
<evidence type="ECO:0000256" key="15">
    <source>
        <dbReference type="SAM" id="Phobius"/>
    </source>
</evidence>
<evidence type="ECO:0000256" key="5">
    <source>
        <dbReference type="ARBA" id="ARBA00013776"/>
    </source>
</evidence>
<evidence type="ECO:0000256" key="10">
    <source>
        <dbReference type="ARBA" id="ARBA00023034"/>
    </source>
</evidence>
<feature type="chain" id="PRO_5005545537" description="Autophagy-related protein 27" evidence="16">
    <location>
        <begin position="20"/>
        <end position="260"/>
    </location>
</feature>
<dbReference type="VEuPathDB" id="FungiDB:QG37_00941"/>
<keyword evidence="14" id="KW-0968">Cytoplasmic vesicle</keyword>
<reference evidence="19" key="1">
    <citation type="journal article" date="2015" name="BMC Genomics">
        <title>Draft genome of a commonly misdiagnosed multidrug resistant pathogen Candida auris.</title>
        <authorList>
            <person name="Chatterjee S."/>
            <person name="Alampalli S.V."/>
            <person name="Nageshan R.K."/>
            <person name="Chettiar S.T."/>
            <person name="Joshi S."/>
            <person name="Tatu U.S."/>
        </authorList>
    </citation>
    <scope>NUCLEOTIDE SEQUENCE [LARGE SCALE GENOMIC DNA]</scope>
    <source>
        <strain evidence="19">6684</strain>
    </source>
</reference>
<dbReference type="InterPro" id="IPR018939">
    <property type="entry name" value="Autophagy-rel_prot_27"/>
</dbReference>
<comment type="similarity">
    <text evidence="4">Belongs to the ATG27 family.</text>
</comment>
<feature type="domain" description="MRH" evidence="17">
    <location>
        <begin position="20"/>
        <end position="168"/>
    </location>
</feature>
<dbReference type="GO" id="GO:0000139">
    <property type="term" value="C:Golgi membrane"/>
    <property type="evidence" value="ECO:0007669"/>
    <property type="project" value="UniProtKB-SubCell"/>
</dbReference>
<gene>
    <name evidence="18" type="ORF">QG37_00941</name>
</gene>
<evidence type="ECO:0000313" key="19">
    <source>
        <dbReference type="Proteomes" id="UP000037122"/>
    </source>
</evidence>
<evidence type="ECO:0000313" key="18">
    <source>
        <dbReference type="EMBL" id="KNE02002.1"/>
    </source>
</evidence>
<dbReference type="Pfam" id="PF09451">
    <property type="entry name" value="ATG27"/>
    <property type="match status" value="1"/>
</dbReference>
<dbReference type="VEuPathDB" id="FungiDB:CJJ07_003679"/>
<dbReference type="EMBL" id="LGST01000007">
    <property type="protein sequence ID" value="KNE02002.1"/>
    <property type="molecule type" value="Genomic_DNA"/>
</dbReference>
<evidence type="ECO:0000256" key="13">
    <source>
        <dbReference type="ARBA" id="ARBA00023157"/>
    </source>
</evidence>
<evidence type="ECO:0000259" key="17">
    <source>
        <dbReference type="PROSITE" id="PS51914"/>
    </source>
</evidence>
<keyword evidence="9" id="KW-0072">Autophagy</keyword>
<evidence type="ECO:0000256" key="12">
    <source>
        <dbReference type="ARBA" id="ARBA00023136"/>
    </source>
</evidence>
<accession>A0A0L0P6K8</accession>
<dbReference type="Proteomes" id="UP000037122">
    <property type="component" value="Unassembled WGS sequence"/>
</dbReference>
<dbReference type="VEuPathDB" id="FungiDB:CJI96_0002276"/>
<dbReference type="InterPro" id="IPR044865">
    <property type="entry name" value="MRH_dom"/>
</dbReference>
<dbReference type="VEuPathDB" id="FungiDB:CJJ09_000363"/>
<dbReference type="VEuPathDB" id="FungiDB:CJI97_003817"/>
<name>A0A0L0P6K8_CANAR</name>
<evidence type="ECO:0000256" key="9">
    <source>
        <dbReference type="ARBA" id="ARBA00023006"/>
    </source>
</evidence>
<keyword evidence="8 15" id="KW-1133">Transmembrane helix</keyword>
<evidence type="ECO:0000256" key="3">
    <source>
        <dbReference type="ARBA" id="ARBA00004614"/>
    </source>
</evidence>
<evidence type="ECO:0000256" key="1">
    <source>
        <dbReference type="ARBA" id="ARBA00004304"/>
    </source>
</evidence>
<evidence type="ECO:0000256" key="16">
    <source>
        <dbReference type="SAM" id="SignalP"/>
    </source>
</evidence>
<dbReference type="GO" id="GO:0031966">
    <property type="term" value="C:mitochondrial membrane"/>
    <property type="evidence" value="ECO:0007669"/>
    <property type="project" value="UniProtKB-SubCell"/>
</dbReference>
<keyword evidence="6 15" id="KW-0812">Transmembrane</keyword>
<sequence length="260" mass="29478">MNWFVSFLLAVLYASFSYAFDCSLKELQGYDLQGLKGVYSASNSRNTPPSKTTIDWLIAVCEDLSLVSDCDKDADICGKKTIVNGDKSLLAEVYNFKYNPLTAIRKLGNNGDEGFAIDYDLVWGDDNNLRASMVFMCVPEKEATKEFESRWDNRWLTTTIKSDKACLKANRKPNPGSGNDNGESWGWFTWIFIFMVLFLSIYIIGGAWFQYNKGNAIDFLLALKEVLENFVDLLRGLPVFIKEIIEKFTRNGNRGEYSAV</sequence>
<feature type="transmembrane region" description="Helical" evidence="15">
    <location>
        <begin position="187"/>
        <end position="209"/>
    </location>
</feature>
<dbReference type="PROSITE" id="PS51914">
    <property type="entry name" value="MRH"/>
    <property type="match status" value="1"/>
</dbReference>
<evidence type="ECO:0000256" key="8">
    <source>
        <dbReference type="ARBA" id="ARBA00022989"/>
    </source>
</evidence>
<keyword evidence="11" id="KW-0496">Mitochondrion</keyword>
<evidence type="ECO:0000256" key="6">
    <source>
        <dbReference type="ARBA" id="ARBA00022692"/>
    </source>
</evidence>
<dbReference type="AlphaFoldDB" id="A0A0L0P6K8"/>
<evidence type="ECO:0000256" key="2">
    <source>
        <dbReference type="ARBA" id="ARBA00004358"/>
    </source>
</evidence>
<comment type="subcellular location">
    <subcellularLocation>
        <location evidence="2">Cytoplasmic vesicle membrane</location>
        <topology evidence="2">Single-pass type I membrane protein</topology>
    </subcellularLocation>
    <subcellularLocation>
        <location evidence="3">Golgi apparatus membrane</location>
        <topology evidence="3">Single-pass type I membrane protein</topology>
    </subcellularLocation>
    <subcellularLocation>
        <location evidence="1">Mitochondrion membrane</location>
        <topology evidence="1">Single-pass membrane protein</topology>
    </subcellularLocation>
</comment>